<dbReference type="AlphaFoldDB" id="A0A0W0FL37"/>
<dbReference type="PANTHER" id="PTHR47332:SF4">
    <property type="entry name" value="SET DOMAIN-CONTAINING PROTEIN 5"/>
    <property type="match status" value="1"/>
</dbReference>
<feature type="domain" description="SET" evidence="1">
    <location>
        <begin position="98"/>
        <end position="259"/>
    </location>
</feature>
<dbReference type="Gene3D" id="2.170.270.10">
    <property type="entry name" value="SET domain"/>
    <property type="match status" value="1"/>
</dbReference>
<dbReference type="EMBL" id="LATX01001871">
    <property type="protein sequence ID" value="KTB37027.1"/>
    <property type="molecule type" value="Genomic_DNA"/>
</dbReference>
<dbReference type="Pfam" id="PF00856">
    <property type="entry name" value="SET"/>
    <property type="match status" value="1"/>
</dbReference>
<dbReference type="PANTHER" id="PTHR47332">
    <property type="entry name" value="SET DOMAIN-CONTAINING PROTEIN 5"/>
    <property type="match status" value="1"/>
</dbReference>
<evidence type="ECO:0000313" key="3">
    <source>
        <dbReference type="Proteomes" id="UP000054988"/>
    </source>
</evidence>
<reference evidence="2 3" key="1">
    <citation type="submission" date="2015-12" db="EMBL/GenBank/DDBJ databases">
        <title>Draft genome sequence of Moniliophthora roreri, the causal agent of frosty pod rot of cacao.</title>
        <authorList>
            <person name="Aime M.C."/>
            <person name="Diaz-Valderrama J.R."/>
            <person name="Kijpornyongpan T."/>
            <person name="Phillips-Mora W."/>
        </authorList>
    </citation>
    <scope>NUCLEOTIDE SEQUENCE [LARGE SCALE GENOMIC DNA]</scope>
    <source>
        <strain evidence="2 3">MCA 2952</strain>
    </source>
</reference>
<name>A0A0W0FL37_MONRR</name>
<dbReference type="PROSITE" id="PS50280">
    <property type="entry name" value="SET"/>
    <property type="match status" value="1"/>
</dbReference>
<dbReference type="eggNOG" id="KOG2084">
    <property type="taxonomic scope" value="Eukaryota"/>
</dbReference>
<gene>
    <name evidence="2" type="ORF">WG66_10483</name>
</gene>
<proteinExistence type="predicted"/>
<comment type="caution">
    <text evidence="2">The sequence shown here is derived from an EMBL/GenBank/DDBJ whole genome shotgun (WGS) entry which is preliminary data.</text>
</comment>
<accession>A0A0W0FL37</accession>
<evidence type="ECO:0000313" key="2">
    <source>
        <dbReference type="EMBL" id="KTB37027.1"/>
    </source>
</evidence>
<dbReference type="SUPFAM" id="SSF82199">
    <property type="entry name" value="SET domain"/>
    <property type="match status" value="1"/>
</dbReference>
<organism evidence="2 3">
    <name type="scientific">Moniliophthora roreri</name>
    <name type="common">Frosty pod rot fungus</name>
    <name type="synonym">Monilia roreri</name>
    <dbReference type="NCBI Taxonomy" id="221103"/>
    <lineage>
        <taxon>Eukaryota</taxon>
        <taxon>Fungi</taxon>
        <taxon>Dikarya</taxon>
        <taxon>Basidiomycota</taxon>
        <taxon>Agaricomycotina</taxon>
        <taxon>Agaricomycetes</taxon>
        <taxon>Agaricomycetidae</taxon>
        <taxon>Agaricales</taxon>
        <taxon>Marasmiineae</taxon>
        <taxon>Marasmiaceae</taxon>
        <taxon>Moniliophthora</taxon>
    </lineage>
</organism>
<dbReference type="CDD" id="cd20071">
    <property type="entry name" value="SET_SMYD"/>
    <property type="match status" value="1"/>
</dbReference>
<dbReference type="Proteomes" id="UP000054988">
    <property type="component" value="Unassembled WGS sequence"/>
</dbReference>
<sequence>MSKTSKSKKSSKAQATKKSPSQSSSFKLWFALPTVLAAVVASGAWYYQPEQFQSHLTTTLNRLGINENTLNHFGIKIPSFVSSDVSDEELYDYQGILHDRTIFKVVKMRGKGMGMIAVRDIKQGELVISEKPLLLAPADEIPRSFISDLFQNWNQSQTNALLSLSWSKLKTNDTINMNPSTQTEEERYFMTEGIIQNNAVALRKGGEPYLSVFPRMARINHACAGSFNMMFSWREAEEELRVYAIKDVKRGEELTITYIESRRPKEERIKHLEDAYGFTCTCHECSLPVEESKVRDEKMEQFTILYTKFTRWLKGNITGPEAIQVMHEIWNLSMEMDYPSERGRFAEEAAYIATIHGDKEAARQWLELGLKWSSVELGEDSERAQRARYTLDHLDEHPHLGSREKVDVGGPLKEWF</sequence>
<dbReference type="InterPro" id="IPR053185">
    <property type="entry name" value="SET_domain_protein"/>
</dbReference>
<dbReference type="InterPro" id="IPR001214">
    <property type="entry name" value="SET_dom"/>
</dbReference>
<dbReference type="SMART" id="SM00317">
    <property type="entry name" value="SET"/>
    <property type="match status" value="1"/>
</dbReference>
<protein>
    <recommendedName>
        <fullName evidence="1">SET domain-containing protein</fullName>
    </recommendedName>
</protein>
<evidence type="ECO:0000259" key="1">
    <source>
        <dbReference type="PROSITE" id="PS50280"/>
    </source>
</evidence>
<dbReference type="InterPro" id="IPR046341">
    <property type="entry name" value="SET_dom_sf"/>
</dbReference>